<dbReference type="Proteomes" id="UP000823775">
    <property type="component" value="Unassembled WGS sequence"/>
</dbReference>
<sequence length="96" mass="10279">MERTHLGGVREEASESAAWVVAHVRGWAGRGGRGRGRKEVLARARAPAIVPARFSGLAGNGVEPIALVSQHSRVQYAATVALRMDEVTNMGLFSKQ</sequence>
<accession>A0ABS8V3R8</accession>
<evidence type="ECO:0000313" key="1">
    <source>
        <dbReference type="EMBL" id="MCD9641474.1"/>
    </source>
</evidence>
<comment type="caution">
    <text evidence="1">The sequence shown here is derived from an EMBL/GenBank/DDBJ whole genome shotgun (WGS) entry which is preliminary data.</text>
</comment>
<protein>
    <submittedName>
        <fullName evidence="1">Uncharacterized protein</fullName>
    </submittedName>
</protein>
<proteinExistence type="predicted"/>
<organism evidence="1 2">
    <name type="scientific">Datura stramonium</name>
    <name type="common">Jimsonweed</name>
    <name type="synonym">Common thornapple</name>
    <dbReference type="NCBI Taxonomy" id="4076"/>
    <lineage>
        <taxon>Eukaryota</taxon>
        <taxon>Viridiplantae</taxon>
        <taxon>Streptophyta</taxon>
        <taxon>Embryophyta</taxon>
        <taxon>Tracheophyta</taxon>
        <taxon>Spermatophyta</taxon>
        <taxon>Magnoliopsida</taxon>
        <taxon>eudicotyledons</taxon>
        <taxon>Gunneridae</taxon>
        <taxon>Pentapetalae</taxon>
        <taxon>asterids</taxon>
        <taxon>lamiids</taxon>
        <taxon>Solanales</taxon>
        <taxon>Solanaceae</taxon>
        <taxon>Solanoideae</taxon>
        <taxon>Datureae</taxon>
        <taxon>Datura</taxon>
    </lineage>
</organism>
<dbReference type="EMBL" id="JACEIK010003376">
    <property type="protein sequence ID" value="MCD9641474.1"/>
    <property type="molecule type" value="Genomic_DNA"/>
</dbReference>
<gene>
    <name evidence="1" type="ORF">HAX54_027670</name>
</gene>
<keyword evidence="2" id="KW-1185">Reference proteome</keyword>
<reference evidence="1 2" key="1">
    <citation type="journal article" date="2021" name="BMC Genomics">
        <title>Datura genome reveals duplications of psychoactive alkaloid biosynthetic genes and high mutation rate following tissue culture.</title>
        <authorList>
            <person name="Rajewski A."/>
            <person name="Carter-House D."/>
            <person name="Stajich J."/>
            <person name="Litt A."/>
        </authorList>
    </citation>
    <scope>NUCLEOTIDE SEQUENCE [LARGE SCALE GENOMIC DNA]</scope>
    <source>
        <strain evidence="1">AR-01</strain>
    </source>
</reference>
<evidence type="ECO:0000313" key="2">
    <source>
        <dbReference type="Proteomes" id="UP000823775"/>
    </source>
</evidence>
<name>A0ABS8V3R8_DATST</name>